<sequence length="67" mass="7062">MAADPKPQRTAFSVALAPYAHGREASPCGFALPFSLNLRSCRWRGTAQSEALIPMAGKATAAGFLLL</sequence>
<reference evidence="2" key="1">
    <citation type="journal article" date="2019" name="Int. J. Syst. Evol. Microbiol.">
        <title>The Global Catalogue of Microorganisms (GCM) 10K type strain sequencing project: providing services to taxonomists for standard genome sequencing and annotation.</title>
        <authorList>
            <consortium name="The Broad Institute Genomics Platform"/>
            <consortium name="The Broad Institute Genome Sequencing Center for Infectious Disease"/>
            <person name="Wu L."/>
            <person name="Ma J."/>
        </authorList>
    </citation>
    <scope>NUCLEOTIDE SEQUENCE [LARGE SCALE GENOMIC DNA]</scope>
    <source>
        <strain evidence="2">CGMCC 4.7393</strain>
    </source>
</reference>
<dbReference type="Proteomes" id="UP001596405">
    <property type="component" value="Unassembled WGS sequence"/>
</dbReference>
<dbReference type="EMBL" id="JBHSYQ010000003">
    <property type="protein sequence ID" value="MFC6996650.1"/>
    <property type="molecule type" value="Genomic_DNA"/>
</dbReference>
<keyword evidence="2" id="KW-1185">Reference proteome</keyword>
<evidence type="ECO:0000313" key="2">
    <source>
        <dbReference type="Proteomes" id="UP001596405"/>
    </source>
</evidence>
<gene>
    <name evidence="1" type="ORF">ACFQHR_03390</name>
</gene>
<proteinExistence type="predicted"/>
<name>A0ABW2DG76_9BACT</name>
<dbReference type="RefSeq" id="WP_066622371.1">
    <property type="nucleotide sequence ID" value="NZ_JBHSYQ010000003.1"/>
</dbReference>
<comment type="caution">
    <text evidence="1">The sequence shown here is derived from an EMBL/GenBank/DDBJ whole genome shotgun (WGS) entry which is preliminary data.</text>
</comment>
<accession>A0ABW2DG76</accession>
<organism evidence="1 2">
    <name type="scientific">Rufibacter roseus</name>
    <dbReference type="NCBI Taxonomy" id="1567108"/>
    <lineage>
        <taxon>Bacteria</taxon>
        <taxon>Pseudomonadati</taxon>
        <taxon>Bacteroidota</taxon>
        <taxon>Cytophagia</taxon>
        <taxon>Cytophagales</taxon>
        <taxon>Hymenobacteraceae</taxon>
        <taxon>Rufibacter</taxon>
    </lineage>
</organism>
<protein>
    <submittedName>
        <fullName evidence="1">Uncharacterized protein</fullName>
    </submittedName>
</protein>
<evidence type="ECO:0000313" key="1">
    <source>
        <dbReference type="EMBL" id="MFC6996650.1"/>
    </source>
</evidence>